<accession>A0A2A6CDS0</accession>
<dbReference type="Proteomes" id="UP000005239">
    <property type="component" value="Unassembled WGS sequence"/>
</dbReference>
<keyword evidence="2" id="KW-1185">Reference proteome</keyword>
<sequence>MKSFQFPPGLITIKEGHFIPGADLSEYVNHFRIIYSQELKVLLEGKEEAPEKDLASGLGIDSMQGLLSMDSVSPHFASYHVERRNGGWLGDH</sequence>
<evidence type="ECO:0000313" key="2">
    <source>
        <dbReference type="Proteomes" id="UP000005239"/>
    </source>
</evidence>
<accession>A0A8R1U3X9</accession>
<reference evidence="1" key="2">
    <citation type="submission" date="2022-06" db="UniProtKB">
        <authorList>
            <consortium name="EnsemblMetazoa"/>
        </authorList>
    </citation>
    <scope>IDENTIFICATION</scope>
    <source>
        <strain evidence="1">PS312</strain>
    </source>
</reference>
<protein>
    <submittedName>
        <fullName evidence="1">Uncharacterized protein</fullName>
    </submittedName>
</protein>
<gene>
    <name evidence="1" type="primary">WBGene00092469</name>
</gene>
<proteinExistence type="predicted"/>
<name>A0A2A6CDS0_PRIPA</name>
<dbReference type="EnsemblMetazoa" id="PPA02915.1">
    <property type="protein sequence ID" value="PPA02915.1"/>
    <property type="gene ID" value="WBGene00092469"/>
</dbReference>
<reference evidence="2" key="1">
    <citation type="journal article" date="2008" name="Nat. Genet.">
        <title>The Pristionchus pacificus genome provides a unique perspective on nematode lifestyle and parasitism.</title>
        <authorList>
            <person name="Dieterich C."/>
            <person name="Clifton S.W."/>
            <person name="Schuster L.N."/>
            <person name="Chinwalla A."/>
            <person name="Delehaunty K."/>
            <person name="Dinkelacker I."/>
            <person name="Fulton L."/>
            <person name="Fulton R."/>
            <person name="Godfrey J."/>
            <person name="Minx P."/>
            <person name="Mitreva M."/>
            <person name="Roeseler W."/>
            <person name="Tian H."/>
            <person name="Witte H."/>
            <person name="Yang S.P."/>
            <person name="Wilson R.K."/>
            <person name="Sommer R.J."/>
        </authorList>
    </citation>
    <scope>NUCLEOTIDE SEQUENCE [LARGE SCALE GENOMIC DNA]</scope>
    <source>
        <strain evidence="2">PS312</strain>
    </source>
</reference>
<evidence type="ECO:0000313" key="1">
    <source>
        <dbReference type="EnsemblMetazoa" id="PPA02915.1"/>
    </source>
</evidence>
<dbReference type="AlphaFoldDB" id="A0A2A6CDS0"/>
<organism evidence="1 2">
    <name type="scientific">Pristionchus pacificus</name>
    <name type="common">Parasitic nematode worm</name>
    <dbReference type="NCBI Taxonomy" id="54126"/>
    <lineage>
        <taxon>Eukaryota</taxon>
        <taxon>Metazoa</taxon>
        <taxon>Ecdysozoa</taxon>
        <taxon>Nematoda</taxon>
        <taxon>Chromadorea</taxon>
        <taxon>Rhabditida</taxon>
        <taxon>Rhabditina</taxon>
        <taxon>Diplogasteromorpha</taxon>
        <taxon>Diplogasteroidea</taxon>
        <taxon>Neodiplogasteridae</taxon>
        <taxon>Pristionchus</taxon>
    </lineage>
</organism>